<dbReference type="OrthoDB" id="54272at2"/>
<protein>
    <submittedName>
        <fullName evidence="3">Cytochrome P450</fullName>
    </submittedName>
</protein>
<dbReference type="PANTHER" id="PTHR46696">
    <property type="entry name" value="P450, PUTATIVE (EUROFUNG)-RELATED"/>
    <property type="match status" value="1"/>
</dbReference>
<keyword evidence="2" id="KW-0408">Iron</keyword>
<evidence type="ECO:0000313" key="3">
    <source>
        <dbReference type="EMBL" id="PVE49601.1"/>
    </source>
</evidence>
<accession>A0A2T7UYL6</accession>
<dbReference type="InterPro" id="IPR017972">
    <property type="entry name" value="Cyt_P450_CS"/>
</dbReference>
<keyword evidence="2" id="KW-0560">Oxidoreductase</keyword>
<evidence type="ECO:0000256" key="2">
    <source>
        <dbReference type="RuleBase" id="RU000461"/>
    </source>
</evidence>
<dbReference type="Pfam" id="PF00067">
    <property type="entry name" value="p450"/>
    <property type="match status" value="1"/>
</dbReference>
<dbReference type="InterPro" id="IPR036396">
    <property type="entry name" value="Cyt_P450_sf"/>
</dbReference>
<dbReference type="AlphaFoldDB" id="A0A2T7UYL6"/>
<dbReference type="GO" id="GO:0016705">
    <property type="term" value="F:oxidoreductase activity, acting on paired donors, with incorporation or reduction of molecular oxygen"/>
    <property type="evidence" value="ECO:0007669"/>
    <property type="project" value="InterPro"/>
</dbReference>
<dbReference type="InterPro" id="IPR001128">
    <property type="entry name" value="Cyt_P450"/>
</dbReference>
<comment type="similarity">
    <text evidence="1 2">Belongs to the cytochrome P450 family.</text>
</comment>
<proteinExistence type="inferred from homology"/>
<dbReference type="PROSITE" id="PS00086">
    <property type="entry name" value="CYTOCHROME_P450"/>
    <property type="match status" value="1"/>
</dbReference>
<evidence type="ECO:0000256" key="1">
    <source>
        <dbReference type="ARBA" id="ARBA00010617"/>
    </source>
</evidence>
<comment type="caution">
    <text evidence="3">The sequence shown here is derived from an EMBL/GenBank/DDBJ whole genome shotgun (WGS) entry which is preliminary data.</text>
</comment>
<dbReference type="GO" id="GO:0005506">
    <property type="term" value="F:iron ion binding"/>
    <property type="evidence" value="ECO:0007669"/>
    <property type="project" value="InterPro"/>
</dbReference>
<evidence type="ECO:0000313" key="4">
    <source>
        <dbReference type="Proteomes" id="UP000244810"/>
    </source>
</evidence>
<dbReference type="CDD" id="cd00302">
    <property type="entry name" value="cytochrome_P450"/>
    <property type="match status" value="1"/>
</dbReference>
<sequence length="371" mass="41517">MRQALYDEGGVVMDDVLLTLHGREHHARRVLEFSILRKDYFAYYEQQVFPPALAQVIGPLAAGGRMDLVDFGYRVTMNLTADFAGIDRPEKSAAETERLLKLVKIFSEGATLVHSTRDKDEVRAEVRAGLEELRETFLAPSIARRQAALDRGDADLPRDVLTLLLRDREKHGLSDAVILREMAFFLQAGSHSTANSTVHALHEIFLRWPSVEARAALREDPLYVQRCVHESFRLHPASPVAWRRPEASCPMSAEGRVELNFAAANRQRDIFGETADVFDPDRAPPEGVPRWGLTFGFGMHMCLGRDLDGGLTAGPDTDPATHQYGIVTQLVRTLLARDVRPDPDNPAVQDTRTLRQNFSSYPVLLKTEPAQ</sequence>
<keyword evidence="4" id="KW-1185">Reference proteome</keyword>
<dbReference type="EMBL" id="QDDR01000001">
    <property type="protein sequence ID" value="PVE49601.1"/>
    <property type="molecule type" value="Genomic_DNA"/>
</dbReference>
<dbReference type="Proteomes" id="UP000244810">
    <property type="component" value="Unassembled WGS sequence"/>
</dbReference>
<dbReference type="PANTHER" id="PTHR46696:SF1">
    <property type="entry name" value="CYTOCHROME P450 YJIB-RELATED"/>
    <property type="match status" value="1"/>
</dbReference>
<keyword evidence="2" id="KW-0503">Monooxygenase</keyword>
<gene>
    <name evidence="3" type="ORF">DDE23_01490</name>
</gene>
<dbReference type="Gene3D" id="1.10.630.10">
    <property type="entry name" value="Cytochrome P450"/>
    <property type="match status" value="1"/>
</dbReference>
<keyword evidence="2" id="KW-0479">Metal-binding</keyword>
<reference evidence="3 4" key="1">
    <citation type="journal article" date="2011" name="Syst. Appl. Microbiol.">
        <title>Defluviimonas denitrificans gen. nov., sp. nov., and Pararhodobacter aggregans gen. nov., sp. nov., non-phototrophic Rhodobacteraceae from the biofilter of a marine aquaculture.</title>
        <authorList>
            <person name="Foesel B.U."/>
            <person name="Drake H.L."/>
            <person name="Schramm A."/>
        </authorList>
    </citation>
    <scope>NUCLEOTIDE SEQUENCE [LARGE SCALE GENOMIC DNA]</scope>
    <source>
        <strain evidence="3 4">D1-19</strain>
    </source>
</reference>
<dbReference type="SUPFAM" id="SSF48264">
    <property type="entry name" value="Cytochrome P450"/>
    <property type="match status" value="1"/>
</dbReference>
<organism evidence="3 4">
    <name type="scientific">Pararhodobacter aggregans</name>
    <dbReference type="NCBI Taxonomy" id="404875"/>
    <lineage>
        <taxon>Bacteria</taxon>
        <taxon>Pseudomonadati</taxon>
        <taxon>Pseudomonadota</taxon>
        <taxon>Alphaproteobacteria</taxon>
        <taxon>Rhodobacterales</taxon>
        <taxon>Paracoccaceae</taxon>
        <taxon>Pararhodobacter</taxon>
    </lineage>
</organism>
<keyword evidence="2" id="KW-0349">Heme</keyword>
<name>A0A2T7UYL6_9RHOB</name>
<dbReference type="GO" id="GO:0004497">
    <property type="term" value="F:monooxygenase activity"/>
    <property type="evidence" value="ECO:0007669"/>
    <property type="project" value="UniProtKB-KW"/>
</dbReference>
<dbReference type="GO" id="GO:0020037">
    <property type="term" value="F:heme binding"/>
    <property type="evidence" value="ECO:0007669"/>
    <property type="project" value="InterPro"/>
</dbReference>